<keyword evidence="2" id="KW-1185">Reference proteome</keyword>
<sequence>MEHFSFISEKGKTSLPSKEEIDQMVETNQERYALVLDSSVCLEIINLVNYKSSARVDKQKIFNLLEYVQTHDVVQISMFALIELCYDRLTLDINEEKFWEFKNKLDFAFSYKNKLFRQLKYDYNTEYIINRWPQLKITSIKPLTEQLNISYAALLKIREIATSQGLSKQTAEKNITQFIDWMTYDLDFIIGTEYFLAIQVFGGNSEFRTMIKLDSSKEKTLKVLLGTAWDLFHARASRNRTQLTKIVGKPAFPIFVTKDKRLFDLLSPTVILQTELGSTKLSLTHENLTPPHYSDSFMNTLNTEMLTRTKERLYNKNEPDMVRVKTMIKELENNLT</sequence>
<comment type="caution">
    <text evidence="1">The sequence shown here is derived from an EMBL/GenBank/DDBJ whole genome shotgun (WGS) entry which is preliminary data.</text>
</comment>
<dbReference type="AlphaFoldDB" id="A0A0L8AJL4"/>
<dbReference type="RefSeq" id="WP_053223911.1">
    <property type="nucleotide sequence ID" value="NZ_JSVA01000012.1"/>
</dbReference>
<dbReference type="PATRIC" id="fig|1566026.4.peg.617"/>
<protein>
    <recommendedName>
        <fullName evidence="3">PIN domain-containing protein</fullName>
    </recommendedName>
</protein>
<evidence type="ECO:0000313" key="2">
    <source>
        <dbReference type="Proteomes" id="UP000036908"/>
    </source>
</evidence>
<evidence type="ECO:0000313" key="1">
    <source>
        <dbReference type="EMBL" id="KOF02432.1"/>
    </source>
</evidence>
<dbReference type="Proteomes" id="UP000036908">
    <property type="component" value="Unassembled WGS sequence"/>
</dbReference>
<gene>
    <name evidence="1" type="ORF">OB69_11650</name>
</gene>
<accession>A0A0L8AJL4</accession>
<dbReference type="EMBL" id="JSVA01000012">
    <property type="protein sequence ID" value="KOF02432.1"/>
    <property type="molecule type" value="Genomic_DNA"/>
</dbReference>
<evidence type="ECO:0008006" key="3">
    <source>
        <dbReference type="Google" id="ProtNLM"/>
    </source>
</evidence>
<dbReference type="OrthoDB" id="1234714at2"/>
<proteinExistence type="predicted"/>
<reference evidence="2" key="1">
    <citation type="submission" date="2014-11" db="EMBL/GenBank/DDBJ databases">
        <title>Genome sequencing of Roseivirga sp. D-25.</title>
        <authorList>
            <person name="Selvaratnam C."/>
            <person name="Thevarajoo S."/>
            <person name="Goh K.M."/>
            <person name="Eee R."/>
            <person name="Chan K.-G."/>
            <person name="Chong C.S."/>
        </authorList>
    </citation>
    <scope>NUCLEOTIDE SEQUENCE [LARGE SCALE GENOMIC DNA]</scope>
    <source>
        <strain evidence="2">D-25</strain>
    </source>
</reference>
<name>A0A0L8AJL4_9BACT</name>
<organism evidence="1 2">
    <name type="scientific">Roseivirga seohaensis subsp. aquiponti</name>
    <dbReference type="NCBI Taxonomy" id="1566026"/>
    <lineage>
        <taxon>Bacteria</taxon>
        <taxon>Pseudomonadati</taxon>
        <taxon>Bacteroidota</taxon>
        <taxon>Cytophagia</taxon>
        <taxon>Cytophagales</taxon>
        <taxon>Roseivirgaceae</taxon>
        <taxon>Roseivirga</taxon>
    </lineage>
</organism>